<keyword evidence="2" id="KW-0479">Metal-binding</keyword>
<keyword evidence="3" id="KW-0378">Hydrolase</keyword>
<gene>
    <name evidence="14" type="ORF">NTEN_LOCUS13347</name>
</gene>
<evidence type="ECO:0000256" key="6">
    <source>
        <dbReference type="ARBA" id="ARBA00037784"/>
    </source>
</evidence>
<evidence type="ECO:0000313" key="14">
    <source>
        <dbReference type="EMBL" id="CAB0008101.1"/>
    </source>
</evidence>
<keyword evidence="1" id="KW-0819">tRNA processing</keyword>
<dbReference type="GO" id="GO:0046872">
    <property type="term" value="F:metal ion binding"/>
    <property type="evidence" value="ECO:0007669"/>
    <property type="project" value="UniProtKB-KW"/>
</dbReference>
<evidence type="ECO:0000256" key="9">
    <source>
        <dbReference type="ARBA" id="ARBA00040502"/>
    </source>
</evidence>
<comment type="similarity">
    <text evidence="7">Belongs to the ADAT1 family.</text>
</comment>
<dbReference type="AlphaFoldDB" id="A0A6H5GXQ5"/>
<evidence type="ECO:0000256" key="11">
    <source>
        <dbReference type="ARBA" id="ARBA00047635"/>
    </source>
</evidence>
<dbReference type="PANTHER" id="PTHR46516:SF1">
    <property type="entry name" value="TRNA-SPECIFIC ADENOSINE DEAMINASE 1"/>
    <property type="match status" value="1"/>
</dbReference>
<evidence type="ECO:0000256" key="3">
    <source>
        <dbReference type="ARBA" id="ARBA00022801"/>
    </source>
</evidence>
<protein>
    <recommendedName>
        <fullName evidence="9">tRNA-specific adenosine deaminase 1</fullName>
        <ecNumber evidence="8">3.5.4.34</ecNumber>
    </recommendedName>
    <alternativeName>
        <fullName evidence="10">tRNA-specific adenosine-37 deaminase</fullName>
    </alternativeName>
</protein>
<feature type="domain" description="A to I editase" evidence="13">
    <location>
        <begin position="69"/>
        <end position="137"/>
    </location>
</feature>
<comment type="cofactor">
    <cofactor evidence="5">
        <name>1D-myo-inositol hexakisphosphate</name>
        <dbReference type="ChEBI" id="CHEBI:58130"/>
    </cofactor>
</comment>
<evidence type="ECO:0000256" key="1">
    <source>
        <dbReference type="ARBA" id="ARBA00022694"/>
    </source>
</evidence>
<dbReference type="InterPro" id="IPR036812">
    <property type="entry name" value="NAD(P)_OxRdtase_dom_sf"/>
</dbReference>
<keyword evidence="4" id="KW-0862">Zinc</keyword>
<evidence type="ECO:0000313" key="15">
    <source>
        <dbReference type="Proteomes" id="UP000479000"/>
    </source>
</evidence>
<proteinExistence type="inferred from homology"/>
<dbReference type="OrthoDB" id="416253at2759"/>
<dbReference type="PANTHER" id="PTHR46516">
    <property type="entry name" value="TRNA-SPECIFIC ADENOSINE DEAMINASE 1"/>
    <property type="match status" value="1"/>
</dbReference>
<dbReference type="GO" id="GO:0003723">
    <property type="term" value="F:RNA binding"/>
    <property type="evidence" value="ECO:0007669"/>
    <property type="project" value="InterPro"/>
</dbReference>
<evidence type="ECO:0000256" key="4">
    <source>
        <dbReference type="ARBA" id="ARBA00022833"/>
    </source>
</evidence>
<evidence type="ECO:0000256" key="12">
    <source>
        <dbReference type="SAM" id="MobiDB-lite"/>
    </source>
</evidence>
<dbReference type="Proteomes" id="UP000479000">
    <property type="component" value="Unassembled WGS sequence"/>
</dbReference>
<dbReference type="GO" id="GO:0043829">
    <property type="term" value="F:tRNA-specific adenosine-37 deaminase activity"/>
    <property type="evidence" value="ECO:0007669"/>
    <property type="project" value="UniProtKB-EC"/>
</dbReference>
<evidence type="ECO:0000256" key="8">
    <source>
        <dbReference type="ARBA" id="ARBA00038940"/>
    </source>
</evidence>
<dbReference type="GO" id="GO:0008033">
    <property type="term" value="P:tRNA processing"/>
    <property type="evidence" value="ECO:0007669"/>
    <property type="project" value="UniProtKB-KW"/>
</dbReference>
<evidence type="ECO:0000256" key="7">
    <source>
        <dbReference type="ARBA" id="ARBA00038326"/>
    </source>
</evidence>
<evidence type="ECO:0000256" key="10">
    <source>
        <dbReference type="ARBA" id="ARBA00041760"/>
    </source>
</evidence>
<dbReference type="Pfam" id="PF02137">
    <property type="entry name" value="A_deamin"/>
    <property type="match status" value="1"/>
</dbReference>
<feature type="region of interest" description="Disordered" evidence="12">
    <location>
        <begin position="64"/>
        <end position="122"/>
    </location>
</feature>
<comment type="catalytic activity">
    <reaction evidence="11">
        <text>adenosine(37) in tRNA(Ala) + H2O + H(+) = inosine(37) in tRNA(Ala) + NH4(+)</text>
        <dbReference type="Rhea" id="RHEA:50968"/>
        <dbReference type="Rhea" id="RHEA-COMP:12855"/>
        <dbReference type="Rhea" id="RHEA-COMP:12856"/>
        <dbReference type="ChEBI" id="CHEBI:15377"/>
        <dbReference type="ChEBI" id="CHEBI:15378"/>
        <dbReference type="ChEBI" id="CHEBI:28938"/>
        <dbReference type="ChEBI" id="CHEBI:74411"/>
        <dbReference type="ChEBI" id="CHEBI:82852"/>
        <dbReference type="EC" id="3.5.4.34"/>
    </reaction>
</comment>
<dbReference type="EMBL" id="CADCXU010020139">
    <property type="protein sequence ID" value="CAB0008101.1"/>
    <property type="molecule type" value="Genomic_DNA"/>
</dbReference>
<name>A0A6H5GXQ5_9HEMI</name>
<evidence type="ECO:0000256" key="2">
    <source>
        <dbReference type="ARBA" id="ARBA00022723"/>
    </source>
</evidence>
<dbReference type="SUPFAM" id="SSF51430">
    <property type="entry name" value="NAD(P)-linked oxidoreductase"/>
    <property type="match status" value="1"/>
</dbReference>
<evidence type="ECO:0000259" key="13">
    <source>
        <dbReference type="Pfam" id="PF02137"/>
    </source>
</evidence>
<comment type="function">
    <text evidence="6">Specifically deaminates adenosine-37 to inosine in tRNA-Ala.</text>
</comment>
<accession>A0A6H5GXQ5</accession>
<reference evidence="14 15" key="1">
    <citation type="submission" date="2020-02" db="EMBL/GenBank/DDBJ databases">
        <authorList>
            <person name="Ferguson B K."/>
        </authorList>
    </citation>
    <scope>NUCLEOTIDE SEQUENCE [LARGE SCALE GENOMIC DNA]</scope>
</reference>
<keyword evidence="15" id="KW-1185">Reference proteome</keyword>
<dbReference type="InterPro" id="IPR002466">
    <property type="entry name" value="A_deamin"/>
</dbReference>
<dbReference type="EC" id="3.5.4.34" evidence="8"/>
<organism evidence="14 15">
    <name type="scientific">Nesidiocoris tenuis</name>
    <dbReference type="NCBI Taxonomy" id="355587"/>
    <lineage>
        <taxon>Eukaryota</taxon>
        <taxon>Metazoa</taxon>
        <taxon>Ecdysozoa</taxon>
        <taxon>Arthropoda</taxon>
        <taxon>Hexapoda</taxon>
        <taxon>Insecta</taxon>
        <taxon>Pterygota</taxon>
        <taxon>Neoptera</taxon>
        <taxon>Paraneoptera</taxon>
        <taxon>Hemiptera</taxon>
        <taxon>Heteroptera</taxon>
        <taxon>Panheteroptera</taxon>
        <taxon>Cimicomorpha</taxon>
        <taxon>Miridae</taxon>
        <taxon>Dicyphina</taxon>
        <taxon>Nesidiocoris</taxon>
    </lineage>
</organism>
<dbReference type="Gene3D" id="3.20.20.100">
    <property type="entry name" value="NADP-dependent oxidoreductase domain"/>
    <property type="match status" value="1"/>
</dbReference>
<sequence length="143" mass="15812">MFHIQVEFSIHYRQSVDLFKLCDSEGIILQSYTSLGGNSHSESLLKDPVVEKVAESLKVTPAQESIENDELPAKKAKFDVHRTGAKPVKSDPRQDPKGGGAEYHARGAVRIKPGRGDPTKSLSCSDKIAKWIYCGLQVPTQKY</sequence>
<evidence type="ECO:0000256" key="5">
    <source>
        <dbReference type="ARBA" id="ARBA00037026"/>
    </source>
</evidence>
<feature type="compositionally biased region" description="Basic and acidic residues" evidence="12">
    <location>
        <begin position="71"/>
        <end position="96"/>
    </location>
</feature>